<dbReference type="InterPro" id="IPR032693">
    <property type="entry name" value="YtkA-like_dom"/>
</dbReference>
<dbReference type="PROSITE" id="PS50194">
    <property type="entry name" value="FILAMIN_REPEAT"/>
    <property type="match status" value="1"/>
</dbReference>
<comment type="caution">
    <text evidence="2">The sequence shown here is derived from an EMBL/GenBank/DDBJ whole genome shotgun (WGS) entry which is preliminary data.</text>
</comment>
<feature type="domain" description="YtkA-like" evidence="1">
    <location>
        <begin position="35"/>
        <end position="112"/>
    </location>
</feature>
<organism evidence="2 3">
    <name type="scientific">Cohnella lubricantis</name>
    <dbReference type="NCBI Taxonomy" id="2163172"/>
    <lineage>
        <taxon>Bacteria</taxon>
        <taxon>Bacillati</taxon>
        <taxon>Bacillota</taxon>
        <taxon>Bacilli</taxon>
        <taxon>Bacillales</taxon>
        <taxon>Paenibacillaceae</taxon>
        <taxon>Cohnella</taxon>
    </lineage>
</organism>
<keyword evidence="3" id="KW-1185">Reference proteome</keyword>
<name>A0A841TG28_9BACL</name>
<accession>A0A841TG28</accession>
<dbReference type="AlphaFoldDB" id="A0A841TG28"/>
<evidence type="ECO:0000259" key="1">
    <source>
        <dbReference type="Pfam" id="PF13115"/>
    </source>
</evidence>
<dbReference type="Proteomes" id="UP000574133">
    <property type="component" value="Unassembled WGS sequence"/>
</dbReference>
<gene>
    <name evidence="2" type="ORF">H4Q31_11240</name>
</gene>
<evidence type="ECO:0000313" key="3">
    <source>
        <dbReference type="Proteomes" id="UP000574133"/>
    </source>
</evidence>
<dbReference type="InterPro" id="IPR017868">
    <property type="entry name" value="Filamin/ABP280_repeat-like"/>
</dbReference>
<proteinExistence type="predicted"/>
<dbReference type="Pfam" id="PF13115">
    <property type="entry name" value="YtkA"/>
    <property type="match status" value="1"/>
</dbReference>
<protein>
    <submittedName>
        <fullName evidence="2">FixH family protein</fullName>
    </submittedName>
</protein>
<reference evidence="2 3" key="1">
    <citation type="submission" date="2020-08" db="EMBL/GenBank/DDBJ databases">
        <title>Cohnella phylogeny.</title>
        <authorList>
            <person name="Dunlap C."/>
        </authorList>
    </citation>
    <scope>NUCLEOTIDE SEQUENCE [LARGE SCALE GENOMIC DNA]</scope>
    <source>
        <strain evidence="2 3">DSM 103658</strain>
    </source>
</reference>
<evidence type="ECO:0000313" key="2">
    <source>
        <dbReference type="EMBL" id="MBB6677897.1"/>
    </source>
</evidence>
<dbReference type="EMBL" id="JACJVN010000039">
    <property type="protein sequence ID" value="MBB6677897.1"/>
    <property type="molecule type" value="Genomic_DNA"/>
</dbReference>
<sequence>MLGGGAALAVIAGVLGILNGATSSESVSGYEDGGFQVSVQAPDSAVRVMKPAEFTVTATGANGQPVANADLRAVLYMPDMFCGLFEAEVTEISPGVYEVQGVPVMKGKWVAKLTLASDGNQGTFVQPFKVS</sequence>